<evidence type="ECO:0000256" key="12">
    <source>
        <dbReference type="ARBA" id="ARBA00025337"/>
    </source>
</evidence>
<evidence type="ECO:0000256" key="1">
    <source>
        <dbReference type="ARBA" id="ARBA00004413"/>
    </source>
</evidence>
<evidence type="ECO:0000256" key="6">
    <source>
        <dbReference type="ARBA" id="ARBA00022741"/>
    </source>
</evidence>
<accession>A0A1Y6CNG6</accession>
<evidence type="ECO:0000256" key="3">
    <source>
        <dbReference type="ARBA" id="ARBA00014919"/>
    </source>
</evidence>
<dbReference type="InterPro" id="IPR003593">
    <property type="entry name" value="AAA+_ATPase"/>
</dbReference>
<dbReference type="Proteomes" id="UP000192907">
    <property type="component" value="Unassembled WGS sequence"/>
</dbReference>
<keyword evidence="10" id="KW-0472">Membrane</keyword>
<keyword evidence="8" id="KW-0653">Protein transport</keyword>
<keyword evidence="16" id="KW-0966">Cell projection</keyword>
<dbReference type="GO" id="GO:0003924">
    <property type="term" value="F:GTPase activity"/>
    <property type="evidence" value="ECO:0007669"/>
    <property type="project" value="InterPro"/>
</dbReference>
<evidence type="ECO:0000313" key="16">
    <source>
        <dbReference type="EMBL" id="SMF66426.1"/>
    </source>
</evidence>
<dbReference type="AlphaFoldDB" id="A0A1Y6CNG6"/>
<dbReference type="STRING" id="1513793.SAMN06296036_12331"/>
<evidence type="ECO:0000256" key="4">
    <source>
        <dbReference type="ARBA" id="ARBA00022448"/>
    </source>
</evidence>
<comment type="function">
    <text evidence="12">Necessary for flagellar biosynthesis. May be involved in translocation of the flagellum.</text>
</comment>
<dbReference type="PANTHER" id="PTHR43134">
    <property type="entry name" value="SIGNAL RECOGNITION PARTICLE RECEPTOR SUBUNIT ALPHA"/>
    <property type="match status" value="1"/>
</dbReference>
<dbReference type="GO" id="GO:0005525">
    <property type="term" value="F:GTP binding"/>
    <property type="evidence" value="ECO:0007669"/>
    <property type="project" value="UniProtKB-KW"/>
</dbReference>
<organism evidence="16 17">
    <name type="scientific">Pseudobacteriovorax antillogorgiicola</name>
    <dbReference type="NCBI Taxonomy" id="1513793"/>
    <lineage>
        <taxon>Bacteria</taxon>
        <taxon>Pseudomonadati</taxon>
        <taxon>Bdellovibrionota</taxon>
        <taxon>Oligoflexia</taxon>
        <taxon>Oligoflexales</taxon>
        <taxon>Pseudobacteriovoracaceae</taxon>
        <taxon>Pseudobacteriovorax</taxon>
    </lineage>
</organism>
<evidence type="ECO:0000259" key="14">
    <source>
        <dbReference type="SMART" id="SM00382"/>
    </source>
</evidence>
<dbReference type="InterPro" id="IPR000897">
    <property type="entry name" value="SRP54_GTPase_dom"/>
</dbReference>
<dbReference type="GO" id="GO:0006614">
    <property type="term" value="P:SRP-dependent cotranslational protein targeting to membrane"/>
    <property type="evidence" value="ECO:0007669"/>
    <property type="project" value="InterPro"/>
</dbReference>
<evidence type="ECO:0000256" key="13">
    <source>
        <dbReference type="ARBA" id="ARBA00030866"/>
    </source>
</evidence>
<keyword evidence="16" id="KW-0969">Cilium</keyword>
<dbReference type="Gene3D" id="1.20.120.1380">
    <property type="entry name" value="Flagellar FlhF biosynthesis protein, N domain"/>
    <property type="match status" value="1"/>
</dbReference>
<evidence type="ECO:0000256" key="11">
    <source>
        <dbReference type="ARBA" id="ARBA00023225"/>
    </source>
</evidence>
<evidence type="ECO:0000256" key="5">
    <source>
        <dbReference type="ARBA" id="ARBA00022475"/>
    </source>
</evidence>
<gene>
    <name evidence="16" type="ORF">SAMN06296036_12331</name>
</gene>
<keyword evidence="9" id="KW-0342">GTP-binding</keyword>
<keyword evidence="16" id="KW-0282">Flagellum</keyword>
<evidence type="ECO:0000256" key="2">
    <source>
        <dbReference type="ARBA" id="ARBA00008531"/>
    </source>
</evidence>
<evidence type="ECO:0000256" key="10">
    <source>
        <dbReference type="ARBA" id="ARBA00023136"/>
    </source>
</evidence>
<comment type="subcellular location">
    <subcellularLocation>
        <location evidence="1">Cell membrane</location>
        <topology evidence="1">Peripheral membrane protein</topology>
        <orientation evidence="1">Cytoplasmic side</orientation>
    </subcellularLocation>
</comment>
<proteinExistence type="inferred from homology"/>
<feature type="domain" description="SRP54-type proteins GTP-binding" evidence="15">
    <location>
        <begin position="203"/>
        <end position="394"/>
    </location>
</feature>
<dbReference type="GO" id="GO:0044781">
    <property type="term" value="P:bacterial-type flagellum organization"/>
    <property type="evidence" value="ECO:0007669"/>
    <property type="project" value="UniProtKB-KW"/>
</dbReference>
<dbReference type="SUPFAM" id="SSF52540">
    <property type="entry name" value="P-loop containing nucleoside triphosphate hydrolases"/>
    <property type="match status" value="1"/>
</dbReference>
<reference evidence="17" key="1">
    <citation type="submission" date="2017-04" db="EMBL/GenBank/DDBJ databases">
        <authorList>
            <person name="Varghese N."/>
            <person name="Submissions S."/>
        </authorList>
    </citation>
    <scope>NUCLEOTIDE SEQUENCE [LARGE SCALE GENOMIC DNA]</scope>
    <source>
        <strain evidence="17">RKEM611</strain>
    </source>
</reference>
<keyword evidence="4" id="KW-0813">Transport</keyword>
<dbReference type="Pfam" id="PF00448">
    <property type="entry name" value="SRP54"/>
    <property type="match status" value="1"/>
</dbReference>
<dbReference type="Gene3D" id="3.40.50.300">
    <property type="entry name" value="P-loop containing nucleotide triphosphate hydrolases"/>
    <property type="match status" value="1"/>
</dbReference>
<dbReference type="PANTHER" id="PTHR43134:SF3">
    <property type="entry name" value="FLAGELLAR BIOSYNTHESIS PROTEIN FLHF"/>
    <property type="match status" value="1"/>
</dbReference>
<dbReference type="GO" id="GO:0005047">
    <property type="term" value="F:signal recognition particle binding"/>
    <property type="evidence" value="ECO:0007669"/>
    <property type="project" value="TreeGrafter"/>
</dbReference>
<name>A0A1Y6CNG6_9BACT</name>
<feature type="domain" description="AAA+ ATPase" evidence="14">
    <location>
        <begin position="202"/>
        <end position="394"/>
    </location>
</feature>
<evidence type="ECO:0000313" key="17">
    <source>
        <dbReference type="Proteomes" id="UP000192907"/>
    </source>
</evidence>
<dbReference type="GO" id="GO:0015031">
    <property type="term" value="P:protein transport"/>
    <property type="evidence" value="ECO:0007669"/>
    <property type="project" value="UniProtKB-KW"/>
</dbReference>
<protein>
    <recommendedName>
        <fullName evidence="3">Flagellar biosynthesis protein FlhF</fullName>
    </recommendedName>
    <alternativeName>
        <fullName evidence="13">Flagella-associated GTP-binding protein</fullName>
    </alternativeName>
</protein>
<sequence>MEIKTFEAFTMKDAVKKVKDSFGHDAVILETKTKPSGNGRGLLYEVTAAPSSESFTDSASTRIQPPKSGQAIDKSDLIQWQRQLNAFEEKLEHIYSKSIRREHLISIESGLQEVRTVLLDYLSHQKSSSFKDAPEAIQNIIKRLKVMNLDEDIISQVAKHLCSIPNEKRHYEDSYEFYQGHCIRWMMKRTKVSPRWNLIDGETQVHTIIGPSGVGKSSLVCKLAAEYHLKEKRQVLIVSFDNHRLGSAEQMRLYTKVLGTPFETISRVEDLARVVEKNSNMDLILVDTAGRSPKATDAIDEISKLKSDSYTHHFHLALSMTDQKSQIERSIRSFMQLGISSVMFTKMDESWTYGEVFNAMHKWGIPISWFGVGQNIPEDLERASRERLVERIIGL</sequence>
<evidence type="ECO:0000256" key="9">
    <source>
        <dbReference type="ARBA" id="ARBA00023134"/>
    </source>
</evidence>
<dbReference type="EMBL" id="FWZT01000023">
    <property type="protein sequence ID" value="SMF66426.1"/>
    <property type="molecule type" value="Genomic_DNA"/>
</dbReference>
<evidence type="ECO:0000256" key="8">
    <source>
        <dbReference type="ARBA" id="ARBA00022927"/>
    </source>
</evidence>
<dbReference type="FunFam" id="3.40.50.300:FF:000695">
    <property type="entry name" value="Flagellar biosynthesis regulator FlhF"/>
    <property type="match status" value="1"/>
</dbReference>
<dbReference type="GO" id="GO:0005886">
    <property type="term" value="C:plasma membrane"/>
    <property type="evidence" value="ECO:0007669"/>
    <property type="project" value="UniProtKB-SubCell"/>
</dbReference>
<keyword evidence="5" id="KW-1003">Cell membrane</keyword>
<keyword evidence="11" id="KW-1006">Bacterial flagellum protein export</keyword>
<dbReference type="RefSeq" id="WP_132323593.1">
    <property type="nucleotide sequence ID" value="NZ_FWZT01000023.1"/>
</dbReference>
<dbReference type="SMART" id="SM00382">
    <property type="entry name" value="AAA"/>
    <property type="match status" value="1"/>
</dbReference>
<comment type="similarity">
    <text evidence="2">Belongs to the GTP-binding SRP family.</text>
</comment>
<dbReference type="SMART" id="SM00962">
    <property type="entry name" value="SRP54"/>
    <property type="match status" value="1"/>
</dbReference>
<keyword evidence="17" id="KW-1185">Reference proteome</keyword>
<keyword evidence="7" id="KW-1005">Bacterial flagellum biogenesis</keyword>
<evidence type="ECO:0000256" key="7">
    <source>
        <dbReference type="ARBA" id="ARBA00022795"/>
    </source>
</evidence>
<dbReference type="InterPro" id="IPR027417">
    <property type="entry name" value="P-loop_NTPase"/>
</dbReference>
<keyword evidence="6" id="KW-0547">Nucleotide-binding</keyword>
<evidence type="ECO:0000259" key="15">
    <source>
        <dbReference type="SMART" id="SM00962"/>
    </source>
</evidence>
<dbReference type="OrthoDB" id="5287967at2"/>
<dbReference type="CDD" id="cd17873">
    <property type="entry name" value="FlhF"/>
    <property type="match status" value="1"/>
</dbReference>
<dbReference type="InterPro" id="IPR047040">
    <property type="entry name" value="FlhF__GTPase_dom"/>
</dbReference>